<name>A0AAD7DJ71_MYCRO</name>
<reference evidence="1" key="1">
    <citation type="submission" date="2023-03" db="EMBL/GenBank/DDBJ databases">
        <title>Massive genome expansion in bonnet fungi (Mycena s.s.) driven by repeated elements and novel gene families across ecological guilds.</title>
        <authorList>
            <consortium name="Lawrence Berkeley National Laboratory"/>
            <person name="Harder C.B."/>
            <person name="Miyauchi S."/>
            <person name="Viragh M."/>
            <person name="Kuo A."/>
            <person name="Thoen E."/>
            <person name="Andreopoulos B."/>
            <person name="Lu D."/>
            <person name="Skrede I."/>
            <person name="Drula E."/>
            <person name="Henrissat B."/>
            <person name="Morin E."/>
            <person name="Kohler A."/>
            <person name="Barry K."/>
            <person name="LaButti K."/>
            <person name="Morin E."/>
            <person name="Salamov A."/>
            <person name="Lipzen A."/>
            <person name="Mereny Z."/>
            <person name="Hegedus B."/>
            <person name="Baldrian P."/>
            <person name="Stursova M."/>
            <person name="Weitz H."/>
            <person name="Taylor A."/>
            <person name="Grigoriev I.V."/>
            <person name="Nagy L.G."/>
            <person name="Martin F."/>
            <person name="Kauserud H."/>
        </authorList>
    </citation>
    <scope>NUCLEOTIDE SEQUENCE</scope>
    <source>
        <strain evidence="1">CBHHK067</strain>
    </source>
</reference>
<evidence type="ECO:0000313" key="1">
    <source>
        <dbReference type="EMBL" id="KAJ7692596.1"/>
    </source>
</evidence>
<protein>
    <submittedName>
        <fullName evidence="1">Uncharacterized protein</fullName>
    </submittedName>
</protein>
<comment type="caution">
    <text evidence="1">The sequence shown here is derived from an EMBL/GenBank/DDBJ whole genome shotgun (WGS) entry which is preliminary data.</text>
</comment>
<proteinExistence type="predicted"/>
<sequence>MAVPFKKAIPQPPPVCAAARQKVVAYRYLKFWRRMMEIAVVGVSPELSWTRERSRDVGRTWMVVLGGMLQFGITRVNSSKSRSALRSMGNGSRPKVFVTYEVQFLGGKLYVWRALAEMGEPKTVQSYPTTASLPSSPGRLSIRNQRMLKTTREAFTEYAIRRGYIAVAQRVRDVWTAVLCRELLYGASYLPSIAWRQNLEIHAEIALRPLPKIKDGRDVREEVPRVPRFTRRGVQRPLSAIHFVARVRGTSVLAPVPV</sequence>
<organism evidence="1 2">
    <name type="scientific">Mycena rosella</name>
    <name type="common">Pink bonnet</name>
    <name type="synonym">Agaricus rosellus</name>
    <dbReference type="NCBI Taxonomy" id="1033263"/>
    <lineage>
        <taxon>Eukaryota</taxon>
        <taxon>Fungi</taxon>
        <taxon>Dikarya</taxon>
        <taxon>Basidiomycota</taxon>
        <taxon>Agaricomycotina</taxon>
        <taxon>Agaricomycetes</taxon>
        <taxon>Agaricomycetidae</taxon>
        <taxon>Agaricales</taxon>
        <taxon>Marasmiineae</taxon>
        <taxon>Mycenaceae</taxon>
        <taxon>Mycena</taxon>
    </lineage>
</organism>
<evidence type="ECO:0000313" key="2">
    <source>
        <dbReference type="Proteomes" id="UP001221757"/>
    </source>
</evidence>
<dbReference type="EMBL" id="JARKIE010000051">
    <property type="protein sequence ID" value="KAJ7692596.1"/>
    <property type="molecule type" value="Genomic_DNA"/>
</dbReference>
<dbReference type="Proteomes" id="UP001221757">
    <property type="component" value="Unassembled WGS sequence"/>
</dbReference>
<gene>
    <name evidence="1" type="ORF">B0H17DRAFT_1133069</name>
</gene>
<dbReference type="AlphaFoldDB" id="A0AAD7DJ71"/>
<keyword evidence="2" id="KW-1185">Reference proteome</keyword>
<accession>A0AAD7DJ71</accession>